<feature type="region of interest" description="Disordered" evidence="1">
    <location>
        <begin position="87"/>
        <end position="139"/>
    </location>
</feature>
<dbReference type="EMBL" id="CM032183">
    <property type="protein sequence ID" value="KAG7095554.1"/>
    <property type="molecule type" value="Genomic_DNA"/>
</dbReference>
<proteinExistence type="predicted"/>
<keyword evidence="3" id="KW-1185">Reference proteome</keyword>
<dbReference type="AlphaFoldDB" id="A0A9P7UWC9"/>
<dbReference type="OrthoDB" id="3249923at2759"/>
<evidence type="ECO:0000256" key="1">
    <source>
        <dbReference type="SAM" id="MobiDB-lite"/>
    </source>
</evidence>
<dbReference type="KEGG" id="more:E1B28_006291"/>
<feature type="compositionally biased region" description="Low complexity" evidence="1">
    <location>
        <begin position="613"/>
        <end position="635"/>
    </location>
</feature>
<evidence type="ECO:0000313" key="3">
    <source>
        <dbReference type="Proteomes" id="UP001049176"/>
    </source>
</evidence>
<organism evidence="2 3">
    <name type="scientific">Marasmius oreades</name>
    <name type="common">fairy-ring Marasmius</name>
    <dbReference type="NCBI Taxonomy" id="181124"/>
    <lineage>
        <taxon>Eukaryota</taxon>
        <taxon>Fungi</taxon>
        <taxon>Dikarya</taxon>
        <taxon>Basidiomycota</taxon>
        <taxon>Agaricomycotina</taxon>
        <taxon>Agaricomycetes</taxon>
        <taxon>Agaricomycetidae</taxon>
        <taxon>Agaricales</taxon>
        <taxon>Marasmiineae</taxon>
        <taxon>Marasmiaceae</taxon>
        <taxon>Marasmius</taxon>
    </lineage>
</organism>
<feature type="region of interest" description="Disordered" evidence="1">
    <location>
        <begin position="349"/>
        <end position="393"/>
    </location>
</feature>
<feature type="region of interest" description="Disordered" evidence="1">
    <location>
        <begin position="605"/>
        <end position="665"/>
    </location>
</feature>
<feature type="compositionally biased region" description="Polar residues" evidence="1">
    <location>
        <begin position="355"/>
        <end position="369"/>
    </location>
</feature>
<dbReference type="Proteomes" id="UP001049176">
    <property type="component" value="Chromosome 3"/>
</dbReference>
<gene>
    <name evidence="2" type="ORF">E1B28_006291</name>
</gene>
<dbReference type="GeneID" id="66075367"/>
<sequence>MRVLLTLLQTTTSHSTKSVLNCKLGTGALDIRGLMKKLKLDDADSRNQPQPRLVAAKSISLSYQSNGGSAIPSNKRLKSSAKIHISSATSRGARKISDNILPKQPSGSGSSQTRPFLTISAKTKTPRRQPQTVLDDLPQGSSQLPLLIHESPRNSRHRLPLVKSTGGSPTARKVSIMNPQEDIESKPSPIAMKTRSRIPPRHWNEDTGDYDETDLGILPSRTRIRIAAASAQPTQIGTNTGHHLKTVVNADSVDGLGGYLDENFQLVHRSRVPSDENIELFSTEESDAAESTRIGNKLPRKLTTLAKKSVPAAVMISGSDESEESNLDVANIGIQDVHHPRARPAPMIKAARKSACTTALSESDDSGPTSSASQDESDSGSSDIQVNERQVLPTSIRTLRRNSSLILPPSLKIRNDTSPTTELVQALKGCVVRLPEMRLPFLRRNLRVGFERKCEVHGIGTMSVMISDSERVSVETVYLYPIGNLDGTSTRYGSLTKGLEAWTCPLCLLHLNFANRDMLQKHLEWDHSEAKVRWTESRDELRQTVKWTIKLVLPKPNPKALTGSRDPHTNCTFATYPHKPAFSEPHRSPHIKDVLVKKGKAREVSMVSELSKAPSTSRDSTATDSRSTTTDCDPTQPKKRSVSPPMLEFDEDPRDPLGPTAQYPFLPAQSEDGTITLNYSCRIGGPKIYDLLGTLSLEPFGVLSWVVLDREEEIFEVDDVKDEHKVMHALWARWIFLNRTTFIKNYLEGVRMFIDEYWKMIQLAAGWEALRYWLIVLLANRFLTGHEVAQLLKYYQGKIGWAELA</sequence>
<dbReference type="RefSeq" id="XP_043012024.1">
    <property type="nucleotide sequence ID" value="XM_043150933.1"/>
</dbReference>
<accession>A0A9P7UWC9</accession>
<reference evidence="2" key="1">
    <citation type="journal article" date="2021" name="Genome Biol. Evol.">
        <title>The assembled and annotated genome of the fairy-ring fungus Marasmius oreades.</title>
        <authorList>
            <person name="Hiltunen M."/>
            <person name="Ament-Velasquez S.L."/>
            <person name="Johannesson H."/>
        </authorList>
    </citation>
    <scope>NUCLEOTIDE SEQUENCE</scope>
    <source>
        <strain evidence="2">03SP1</strain>
    </source>
</reference>
<protein>
    <submittedName>
        <fullName evidence="2">Uncharacterized protein</fullName>
    </submittedName>
</protein>
<feature type="compositionally biased region" description="Low complexity" evidence="1">
    <location>
        <begin position="370"/>
        <end position="383"/>
    </location>
</feature>
<feature type="compositionally biased region" description="Polar residues" evidence="1">
    <location>
        <begin position="105"/>
        <end position="132"/>
    </location>
</feature>
<evidence type="ECO:0000313" key="2">
    <source>
        <dbReference type="EMBL" id="KAG7095554.1"/>
    </source>
</evidence>
<feature type="compositionally biased region" description="Polar residues" evidence="1">
    <location>
        <begin position="384"/>
        <end position="393"/>
    </location>
</feature>
<name>A0A9P7UWC9_9AGAR</name>
<comment type="caution">
    <text evidence="2">The sequence shown here is derived from an EMBL/GenBank/DDBJ whole genome shotgun (WGS) entry which is preliminary data.</text>
</comment>